<keyword evidence="2" id="KW-1185">Reference proteome</keyword>
<dbReference type="AlphaFoldDB" id="A0AAU9R764"/>
<sequence length="17" mass="2016">MGEEEVKNTMCLLLLRH</sequence>
<protein>
    <submittedName>
        <fullName evidence="1">Uncharacterized protein</fullName>
    </submittedName>
</protein>
<dbReference type="EMBL" id="OU466857">
    <property type="protein sequence ID" value="CAH2034961.1"/>
    <property type="molecule type" value="Genomic_DNA"/>
</dbReference>
<organism evidence="1 2">
    <name type="scientific">Thlaspi arvense</name>
    <name type="common">Field penny-cress</name>
    <dbReference type="NCBI Taxonomy" id="13288"/>
    <lineage>
        <taxon>Eukaryota</taxon>
        <taxon>Viridiplantae</taxon>
        <taxon>Streptophyta</taxon>
        <taxon>Embryophyta</taxon>
        <taxon>Tracheophyta</taxon>
        <taxon>Spermatophyta</taxon>
        <taxon>Magnoliopsida</taxon>
        <taxon>eudicotyledons</taxon>
        <taxon>Gunneridae</taxon>
        <taxon>Pentapetalae</taxon>
        <taxon>rosids</taxon>
        <taxon>malvids</taxon>
        <taxon>Brassicales</taxon>
        <taxon>Brassicaceae</taxon>
        <taxon>Thlaspideae</taxon>
        <taxon>Thlaspi</taxon>
    </lineage>
</organism>
<name>A0AAU9R764_THLAR</name>
<accession>A0AAU9R764</accession>
<reference evidence="1 2" key="1">
    <citation type="submission" date="2022-03" db="EMBL/GenBank/DDBJ databases">
        <authorList>
            <person name="Nunn A."/>
            <person name="Chopra R."/>
            <person name="Nunn A."/>
            <person name="Contreras Garrido A."/>
        </authorList>
    </citation>
    <scope>NUCLEOTIDE SEQUENCE [LARGE SCALE GENOMIC DNA]</scope>
</reference>
<dbReference type="Proteomes" id="UP000836841">
    <property type="component" value="Chromosome 1"/>
</dbReference>
<evidence type="ECO:0000313" key="1">
    <source>
        <dbReference type="EMBL" id="CAH2034961.1"/>
    </source>
</evidence>
<evidence type="ECO:0000313" key="2">
    <source>
        <dbReference type="Proteomes" id="UP000836841"/>
    </source>
</evidence>
<proteinExistence type="predicted"/>
<gene>
    <name evidence="1" type="ORF">TAV2_LOCUS1018</name>
</gene>